<protein>
    <recommendedName>
        <fullName evidence="7">Protein DGCR14</fullName>
    </recommendedName>
</protein>
<comment type="similarity">
    <text evidence="2">Belongs to the ESS2 family.</text>
</comment>
<evidence type="ECO:0000256" key="2">
    <source>
        <dbReference type="ARBA" id="ARBA00009072"/>
    </source>
</evidence>
<dbReference type="GO" id="GO:0071013">
    <property type="term" value="C:catalytic step 2 spliceosome"/>
    <property type="evidence" value="ECO:0007669"/>
    <property type="project" value="TreeGrafter"/>
</dbReference>
<feature type="region of interest" description="Disordered" evidence="4">
    <location>
        <begin position="404"/>
        <end position="427"/>
    </location>
</feature>
<gene>
    <name evidence="5" type="ORF">Agub_g7261</name>
</gene>
<feature type="region of interest" description="Disordered" evidence="4">
    <location>
        <begin position="199"/>
        <end position="246"/>
    </location>
</feature>
<feature type="compositionally biased region" description="Low complexity" evidence="4">
    <location>
        <begin position="483"/>
        <end position="495"/>
    </location>
</feature>
<feature type="region of interest" description="Disordered" evidence="4">
    <location>
        <begin position="606"/>
        <end position="625"/>
    </location>
</feature>
<dbReference type="Pfam" id="PF09751">
    <property type="entry name" value="Es2"/>
    <property type="match status" value="1"/>
</dbReference>
<evidence type="ECO:0000313" key="6">
    <source>
        <dbReference type="Proteomes" id="UP001054857"/>
    </source>
</evidence>
<evidence type="ECO:0000313" key="5">
    <source>
        <dbReference type="EMBL" id="GFR45805.1"/>
    </source>
</evidence>
<evidence type="ECO:0000256" key="4">
    <source>
        <dbReference type="SAM" id="MobiDB-lite"/>
    </source>
</evidence>
<feature type="compositionally biased region" description="Gly residues" evidence="4">
    <location>
        <begin position="606"/>
        <end position="616"/>
    </location>
</feature>
<dbReference type="EMBL" id="BMAR01000010">
    <property type="protein sequence ID" value="GFR45805.1"/>
    <property type="molecule type" value="Genomic_DNA"/>
</dbReference>
<feature type="region of interest" description="Disordered" evidence="4">
    <location>
        <begin position="467"/>
        <end position="502"/>
    </location>
</feature>
<feature type="compositionally biased region" description="Basic and acidic residues" evidence="4">
    <location>
        <begin position="211"/>
        <end position="223"/>
    </location>
</feature>
<keyword evidence="6" id="KW-1185">Reference proteome</keyword>
<name>A0AAD3DPU1_9CHLO</name>
<evidence type="ECO:0000256" key="3">
    <source>
        <dbReference type="ARBA" id="ARBA00023242"/>
    </source>
</evidence>
<comment type="caution">
    <text evidence="5">The sequence shown here is derived from an EMBL/GenBank/DDBJ whole genome shotgun (WGS) entry which is preliminary data.</text>
</comment>
<evidence type="ECO:0000256" key="1">
    <source>
        <dbReference type="ARBA" id="ARBA00004123"/>
    </source>
</evidence>
<comment type="subcellular location">
    <subcellularLocation>
        <location evidence="1">Nucleus</location>
    </subcellularLocation>
</comment>
<dbReference type="InterPro" id="IPR019148">
    <property type="entry name" value="Nuclear_protein_DGCR14_ESS-2"/>
</dbReference>
<feature type="compositionally biased region" description="Gly residues" evidence="4">
    <location>
        <begin position="472"/>
        <end position="482"/>
    </location>
</feature>
<dbReference type="Proteomes" id="UP001054857">
    <property type="component" value="Unassembled WGS sequence"/>
</dbReference>
<proteinExistence type="inferred from homology"/>
<dbReference type="AlphaFoldDB" id="A0AAD3DPU1"/>
<keyword evidence="3" id="KW-0539">Nucleus</keyword>
<reference evidence="5 6" key="1">
    <citation type="journal article" date="2021" name="Sci. Rep.">
        <title>Genome sequencing of the multicellular alga Astrephomene provides insights into convergent evolution of germ-soma differentiation.</title>
        <authorList>
            <person name="Yamashita S."/>
            <person name="Yamamoto K."/>
            <person name="Matsuzaki R."/>
            <person name="Suzuki S."/>
            <person name="Yamaguchi H."/>
            <person name="Hirooka S."/>
            <person name="Minakuchi Y."/>
            <person name="Miyagishima S."/>
            <person name="Kawachi M."/>
            <person name="Toyoda A."/>
            <person name="Nozaki H."/>
        </authorList>
    </citation>
    <scope>NUCLEOTIDE SEQUENCE [LARGE SCALE GENOMIC DNA]</scope>
    <source>
        <strain evidence="5 6">NIES-4017</strain>
    </source>
</reference>
<sequence length="625" mass="61849">MALVSQGTPSREEELRRLMPPPPPRPPNTVAAPKPKAPTVLDEDTYTQQLEAIIERDYFPELPKMANQLEWLRAVNSGDIREMQRAQRNIALRRAAAAAAATGSTGADRATPGLLPPFQTPGTTGWAAATPGTALLRTPAMTPLVDGSQAAAPVGAPAAATSAVAAAAGRAPPESGMSLDTFLDRYTSEDNASFQAILQEDNRRKRAKVQHHLDRPDPRDPETRQLLLEGPPERPSDEYGSSGQAPMTLLPAPEPPVNCLFYDSSQRPAVPLSAKEVAERALGPPKAINKAGTRLKGAPEAPPPSALSEAIAALDPVAAAAAAVAGLPAGAPAPGGGTVGYAAMATPSFEDVLGTPLMTWGDIESTPLRLGADDMPVALEEEGGGGPSFRVQGLSEREQAAHRLAAAKAGSGTAASRAATARGSTPLLTALRRATGTGAGAGATARGSTPLAVPLSPAARHLAASIKAGKTPRGGGGGGSSGAGVRTAGRGSSSSGRGGLHVPAPKAAAAATAAAARSVALGSGELDKQLRASYCSAAAASLGHGTPTLAAAARGHTPGPPGGVSAGRAAAVGAGVTPGGGAGLRVPTSAAAGGSVRGGVVAGGGAASAGASGGGQSVTDDLLKL</sequence>
<dbReference type="PANTHER" id="PTHR12940">
    <property type="entry name" value="ES-2 PROTEIN - RELATED"/>
    <property type="match status" value="1"/>
</dbReference>
<evidence type="ECO:0008006" key="7">
    <source>
        <dbReference type="Google" id="ProtNLM"/>
    </source>
</evidence>
<feature type="region of interest" description="Disordered" evidence="4">
    <location>
        <begin position="1"/>
        <end position="38"/>
    </location>
</feature>
<organism evidence="5 6">
    <name type="scientific">Astrephomene gubernaculifera</name>
    <dbReference type="NCBI Taxonomy" id="47775"/>
    <lineage>
        <taxon>Eukaryota</taxon>
        <taxon>Viridiplantae</taxon>
        <taxon>Chlorophyta</taxon>
        <taxon>core chlorophytes</taxon>
        <taxon>Chlorophyceae</taxon>
        <taxon>CS clade</taxon>
        <taxon>Chlamydomonadales</taxon>
        <taxon>Astrephomenaceae</taxon>
        <taxon>Astrephomene</taxon>
    </lineage>
</organism>
<accession>A0AAD3DPU1</accession>
<dbReference type="PANTHER" id="PTHR12940:SF0">
    <property type="entry name" value="SPLICING FACTOR ESS-2 HOMOLOG"/>
    <property type="match status" value="1"/>
</dbReference>